<gene>
    <name evidence="1" type="ORF">ACFPIJ_58985</name>
</gene>
<keyword evidence="2" id="KW-1185">Reference proteome</keyword>
<dbReference type="EMBL" id="JBHSIU010000130">
    <property type="protein sequence ID" value="MFC5007682.1"/>
    <property type="molecule type" value="Genomic_DNA"/>
</dbReference>
<sequence>MTTCPVEPMLSMALFVSDASARGDLDDATIRDTVHRTLDQLGPDECYARAAEVFGDRPEVALPRIQWARERCARAMAPVLAA</sequence>
<organism evidence="1 2">
    <name type="scientific">Dactylosporangium cerinum</name>
    <dbReference type="NCBI Taxonomy" id="1434730"/>
    <lineage>
        <taxon>Bacteria</taxon>
        <taxon>Bacillati</taxon>
        <taxon>Actinomycetota</taxon>
        <taxon>Actinomycetes</taxon>
        <taxon>Micromonosporales</taxon>
        <taxon>Micromonosporaceae</taxon>
        <taxon>Dactylosporangium</taxon>
    </lineage>
</organism>
<evidence type="ECO:0000313" key="1">
    <source>
        <dbReference type="EMBL" id="MFC5007682.1"/>
    </source>
</evidence>
<evidence type="ECO:0000313" key="2">
    <source>
        <dbReference type="Proteomes" id="UP001595912"/>
    </source>
</evidence>
<reference evidence="2" key="1">
    <citation type="journal article" date="2019" name="Int. J. Syst. Evol. Microbiol.">
        <title>The Global Catalogue of Microorganisms (GCM) 10K type strain sequencing project: providing services to taxonomists for standard genome sequencing and annotation.</title>
        <authorList>
            <consortium name="The Broad Institute Genomics Platform"/>
            <consortium name="The Broad Institute Genome Sequencing Center for Infectious Disease"/>
            <person name="Wu L."/>
            <person name="Ma J."/>
        </authorList>
    </citation>
    <scope>NUCLEOTIDE SEQUENCE [LARGE SCALE GENOMIC DNA]</scope>
    <source>
        <strain evidence="2">CGMCC 4.7152</strain>
    </source>
</reference>
<name>A0ABV9WJF9_9ACTN</name>
<dbReference type="RefSeq" id="WP_380128319.1">
    <property type="nucleotide sequence ID" value="NZ_JBHSIU010000130.1"/>
</dbReference>
<protein>
    <submittedName>
        <fullName evidence="1">Uncharacterized protein</fullName>
    </submittedName>
</protein>
<accession>A0ABV9WJF9</accession>
<comment type="caution">
    <text evidence="1">The sequence shown here is derived from an EMBL/GenBank/DDBJ whole genome shotgun (WGS) entry which is preliminary data.</text>
</comment>
<dbReference type="Proteomes" id="UP001595912">
    <property type="component" value="Unassembled WGS sequence"/>
</dbReference>
<proteinExistence type="predicted"/>